<evidence type="ECO:0000256" key="2">
    <source>
        <dbReference type="ARBA" id="ARBA00023125"/>
    </source>
</evidence>
<dbReference type="PANTHER" id="PTHR30408:SF13">
    <property type="entry name" value="TYPE I RESTRICTION ENZYME HINDI SPECIFICITY SUBUNIT"/>
    <property type="match status" value="1"/>
</dbReference>
<evidence type="ECO:0000313" key="4">
    <source>
        <dbReference type="Proteomes" id="UP000502041"/>
    </source>
</evidence>
<dbReference type="InterPro" id="IPR052021">
    <property type="entry name" value="Type-I_RS_S_subunit"/>
</dbReference>
<dbReference type="Gene3D" id="3.90.220.20">
    <property type="entry name" value="DNA methylase specificity domains"/>
    <property type="match status" value="2"/>
</dbReference>
<dbReference type="GO" id="GO:0003677">
    <property type="term" value="F:DNA binding"/>
    <property type="evidence" value="ECO:0007669"/>
    <property type="project" value="UniProtKB-KW"/>
</dbReference>
<dbReference type="REBASE" id="395919">
    <property type="entry name" value="S.Pva22033ORF2457P"/>
</dbReference>
<dbReference type="RefSeq" id="WP_238342617.1">
    <property type="nucleotide sequence ID" value="NZ_CP051461.1"/>
</dbReference>
<dbReference type="SUPFAM" id="SSF116734">
    <property type="entry name" value="DNA methylase specificity domain"/>
    <property type="match status" value="2"/>
</dbReference>
<dbReference type="KEGG" id="pvac:HC248_02456"/>
<organism evidence="3 4">
    <name type="scientific">Polaromonas vacuolata</name>
    <dbReference type="NCBI Taxonomy" id="37448"/>
    <lineage>
        <taxon>Bacteria</taxon>
        <taxon>Pseudomonadati</taxon>
        <taxon>Pseudomonadota</taxon>
        <taxon>Betaproteobacteria</taxon>
        <taxon>Burkholderiales</taxon>
        <taxon>Comamonadaceae</taxon>
        <taxon>Polaromonas</taxon>
    </lineage>
</organism>
<name>A0A6H2HBD6_9BURK</name>
<dbReference type="AlphaFoldDB" id="A0A6H2HBD6"/>
<dbReference type="Proteomes" id="UP000502041">
    <property type="component" value="Chromosome"/>
</dbReference>
<keyword evidence="2" id="KW-0238">DNA-binding</keyword>
<protein>
    <recommendedName>
        <fullName evidence="5">Type I restriction modification DNA specificity domain-containing protein</fullName>
    </recommendedName>
</protein>
<accession>A0A6H2HBD6</accession>
<dbReference type="EMBL" id="CP051461">
    <property type="protein sequence ID" value="QJC57140.1"/>
    <property type="molecule type" value="Genomic_DNA"/>
</dbReference>
<evidence type="ECO:0008006" key="5">
    <source>
        <dbReference type="Google" id="ProtNLM"/>
    </source>
</evidence>
<evidence type="ECO:0000313" key="3">
    <source>
        <dbReference type="EMBL" id="QJC57140.1"/>
    </source>
</evidence>
<keyword evidence="1" id="KW-0680">Restriction system</keyword>
<gene>
    <name evidence="3" type="ORF">HC248_02456</name>
</gene>
<reference evidence="3 4" key="1">
    <citation type="submission" date="2020-04" db="EMBL/GenBank/DDBJ databases">
        <title>Complete genome of a Psychrophilic, Marine, Gas Vacuolate Bacterium Polaromonas vacuolata KCTC 22033T.</title>
        <authorList>
            <person name="Hwang K."/>
            <person name="Kim K.M."/>
        </authorList>
    </citation>
    <scope>NUCLEOTIDE SEQUENCE [LARGE SCALE GENOMIC DNA]</scope>
    <source>
        <strain evidence="3 4">KCTC 22033</strain>
    </source>
</reference>
<dbReference type="InterPro" id="IPR044946">
    <property type="entry name" value="Restrct_endonuc_typeI_TRD_sf"/>
</dbReference>
<dbReference type="GO" id="GO:0009307">
    <property type="term" value="P:DNA restriction-modification system"/>
    <property type="evidence" value="ECO:0007669"/>
    <property type="project" value="UniProtKB-KW"/>
</dbReference>
<evidence type="ECO:0000256" key="1">
    <source>
        <dbReference type="ARBA" id="ARBA00022747"/>
    </source>
</evidence>
<sequence length="446" mass="48659">MSSELQKLWEHAGGQLPADWTIAPLESFFRDAKGIAVGVMYPGPDTPGGTPLLKVGDIKDGVALRPTYCISAATDEEHRRTKLVGDELLITLVGNPGECIVVTPEMVGWNPARAIAVIRLQDISLRTYLKTVLESTAGRHLIDAVLNTTVQKTLNLKDIRKLPIPLPTDAEIKWISGISEALTNRITLLRETNATLEAIAQALFKSWFVDFDPVRAKMQGRAPQGMDEATAALFPDGLEESALGSVPKGWRVQSLDTIAAFLNGLALQKFPPTGHSDLPIIKIAQLRKGNSVGSDQASRNIKPEYVVKNGDVLFSWSGSLEVEIWCGGEGALNQHLFKVTSEAFPKWFYFFWTRHHLADFRQTAASKATTMGHIQRGHLTAAKVCISTAAVLNAANSVLEPIVAILIQNSLQAQSLVTLRETLLPRLISGQLHLHPDVSEHTAVIV</sequence>
<proteinExistence type="predicted"/>
<dbReference type="PANTHER" id="PTHR30408">
    <property type="entry name" value="TYPE-1 RESTRICTION ENZYME ECOKI SPECIFICITY PROTEIN"/>
    <property type="match status" value="1"/>
</dbReference>
<keyword evidence="4" id="KW-1185">Reference proteome</keyword>